<dbReference type="Proteomes" id="UP000024635">
    <property type="component" value="Unassembled WGS sequence"/>
</dbReference>
<evidence type="ECO:0000313" key="2">
    <source>
        <dbReference type="Proteomes" id="UP000024635"/>
    </source>
</evidence>
<accession>A0A016VF11</accession>
<name>A0A016VF11_9BILA</name>
<gene>
    <name evidence="1" type="primary">Acey_s0011.g1504</name>
    <name evidence="1" type="ORF">Y032_0011g1504</name>
</gene>
<reference evidence="2" key="1">
    <citation type="journal article" date="2015" name="Nat. Genet.">
        <title>The genome and transcriptome of the zoonotic hookworm Ancylostoma ceylanicum identify infection-specific gene families.</title>
        <authorList>
            <person name="Schwarz E.M."/>
            <person name="Hu Y."/>
            <person name="Antoshechkin I."/>
            <person name="Miller M.M."/>
            <person name="Sternberg P.W."/>
            <person name="Aroian R.V."/>
        </authorList>
    </citation>
    <scope>NUCLEOTIDE SEQUENCE</scope>
    <source>
        <strain evidence="2">HY135</strain>
    </source>
</reference>
<dbReference type="OrthoDB" id="8064698at2759"/>
<keyword evidence="2" id="KW-1185">Reference proteome</keyword>
<comment type="caution">
    <text evidence="1">The sequence shown here is derived from an EMBL/GenBank/DDBJ whole genome shotgun (WGS) entry which is preliminary data.</text>
</comment>
<sequence>MELPPYRERLKVLNLESLKYRRVVNDLLFSFRIIRMEANLRAIGQYRCFIIHPYVLYVPVGFKCIIRPDLSCFPAAMFGTLF</sequence>
<protein>
    <submittedName>
        <fullName evidence="1">Uncharacterized protein</fullName>
    </submittedName>
</protein>
<evidence type="ECO:0000313" key="1">
    <source>
        <dbReference type="EMBL" id="EYC26000.1"/>
    </source>
</evidence>
<dbReference type="EMBL" id="JARK01001347">
    <property type="protein sequence ID" value="EYC26000.1"/>
    <property type="molecule type" value="Genomic_DNA"/>
</dbReference>
<proteinExistence type="predicted"/>
<dbReference type="AlphaFoldDB" id="A0A016VF11"/>
<organism evidence="1 2">
    <name type="scientific">Ancylostoma ceylanicum</name>
    <dbReference type="NCBI Taxonomy" id="53326"/>
    <lineage>
        <taxon>Eukaryota</taxon>
        <taxon>Metazoa</taxon>
        <taxon>Ecdysozoa</taxon>
        <taxon>Nematoda</taxon>
        <taxon>Chromadorea</taxon>
        <taxon>Rhabditida</taxon>
        <taxon>Rhabditina</taxon>
        <taxon>Rhabditomorpha</taxon>
        <taxon>Strongyloidea</taxon>
        <taxon>Ancylostomatidae</taxon>
        <taxon>Ancylostomatinae</taxon>
        <taxon>Ancylostoma</taxon>
    </lineage>
</organism>